<dbReference type="InterPro" id="IPR044862">
    <property type="entry name" value="Pro_4_hyd_alph_FE2OG_OXY"/>
</dbReference>
<feature type="domain" description="Prolyl 4-hydroxylase alpha subunit Fe(2+) 2OG dioxygenase" evidence="1">
    <location>
        <begin position="114"/>
        <end position="213"/>
    </location>
</feature>
<keyword evidence="3" id="KW-1185">Reference proteome</keyword>
<dbReference type="Pfam" id="PF13640">
    <property type="entry name" value="2OG-FeII_Oxy_3"/>
    <property type="match status" value="1"/>
</dbReference>
<evidence type="ECO:0000313" key="3">
    <source>
        <dbReference type="Proteomes" id="UP001164705"/>
    </source>
</evidence>
<reference evidence="2" key="1">
    <citation type="submission" date="2022-11" db="EMBL/GenBank/DDBJ databases">
        <title>Lacinutrix neustonica HL-RS19T sp. nov., isolated from the surface microlayer sample of brackish Lake Shihwa.</title>
        <authorList>
            <person name="Choi J.Y."/>
            <person name="Hwang C.Y."/>
        </authorList>
    </citation>
    <scope>NUCLEOTIDE SEQUENCE</scope>
    <source>
        <strain evidence="2">HL-RS19</strain>
    </source>
</reference>
<dbReference type="Proteomes" id="UP001164705">
    <property type="component" value="Chromosome"/>
</dbReference>
<proteinExistence type="predicted"/>
<name>A0A9E8SF10_9FLAO</name>
<dbReference type="AlphaFoldDB" id="A0A9E8SF10"/>
<sequence length="277" mass="32378">MIFDYAHWSKTLGTDIKNYQEALPYPHIVKDGFLEVAAAEKALEMFPKIKDDGWIHYVHFNEKKHGLNKLELIPAFIRDGIIKEFNSPEFISYLERLTGIPNLLPDTTIEGGGIHQSEHGGYLNIHADFTVHPHQKAWRRRVNVLIYLNRNWKDSYGGALELWERDMSKCVVKIDPIFNRIVIFNTDEDSYHGFPDPIQCRDGITRKSIALYYFTEEKVGAFKRKATNYRARPNDGFKAVFIWLDKKMIAIYTWLKSELGMNDDFMSKVLNVFRKKK</sequence>
<dbReference type="Gene3D" id="2.60.120.620">
    <property type="entry name" value="q2cbj1_9rhob like domain"/>
    <property type="match status" value="1"/>
</dbReference>
<organism evidence="2 3">
    <name type="scientific">Lacinutrix neustonica</name>
    <dbReference type="NCBI Taxonomy" id="2980107"/>
    <lineage>
        <taxon>Bacteria</taxon>
        <taxon>Pseudomonadati</taxon>
        <taxon>Bacteroidota</taxon>
        <taxon>Flavobacteriia</taxon>
        <taxon>Flavobacteriales</taxon>
        <taxon>Flavobacteriaceae</taxon>
        <taxon>Lacinutrix</taxon>
    </lineage>
</organism>
<dbReference type="RefSeq" id="WP_267678422.1">
    <property type="nucleotide sequence ID" value="NZ_CP113088.1"/>
</dbReference>
<dbReference type="KEGG" id="lnu:N7U66_10405"/>
<protein>
    <submittedName>
        <fullName evidence="2">2OG-Fe(II) oxygenase</fullName>
    </submittedName>
</protein>
<dbReference type="EMBL" id="CP113088">
    <property type="protein sequence ID" value="WAC03786.1"/>
    <property type="molecule type" value="Genomic_DNA"/>
</dbReference>
<gene>
    <name evidence="2" type="ORF">N7U66_10405</name>
</gene>
<evidence type="ECO:0000259" key="1">
    <source>
        <dbReference type="Pfam" id="PF13640"/>
    </source>
</evidence>
<accession>A0A9E8SF10</accession>
<evidence type="ECO:0000313" key="2">
    <source>
        <dbReference type="EMBL" id="WAC03786.1"/>
    </source>
</evidence>